<keyword evidence="1" id="KW-0472">Membrane</keyword>
<accession>A0ABS4CJN2</accession>
<dbReference type="InterPro" id="IPR049746">
    <property type="entry name" value="TcpD-like_C"/>
</dbReference>
<dbReference type="EMBL" id="JAEDXU010000004">
    <property type="protein sequence ID" value="MBP1046331.1"/>
    <property type="molecule type" value="Genomic_DNA"/>
</dbReference>
<proteinExistence type="predicted"/>
<feature type="transmembrane region" description="Helical" evidence="1">
    <location>
        <begin position="52"/>
        <end position="69"/>
    </location>
</feature>
<keyword evidence="3" id="KW-1185">Reference proteome</keyword>
<evidence type="ECO:0000256" key="1">
    <source>
        <dbReference type="SAM" id="Phobius"/>
    </source>
</evidence>
<comment type="caution">
    <text evidence="2">The sequence shown here is derived from an EMBL/GenBank/DDBJ whole genome shotgun (WGS) entry which is preliminary data.</text>
</comment>
<dbReference type="Proteomes" id="UP000673375">
    <property type="component" value="Unassembled WGS sequence"/>
</dbReference>
<feature type="transmembrane region" description="Helical" evidence="1">
    <location>
        <begin position="20"/>
        <end position="45"/>
    </location>
</feature>
<evidence type="ECO:0000313" key="2">
    <source>
        <dbReference type="EMBL" id="MBP1046331.1"/>
    </source>
</evidence>
<evidence type="ECO:0000313" key="3">
    <source>
        <dbReference type="Proteomes" id="UP000673375"/>
    </source>
</evidence>
<organism evidence="2 3">
    <name type="scientific">Enterococcus larvae</name>
    <dbReference type="NCBI Taxonomy" id="2794352"/>
    <lineage>
        <taxon>Bacteria</taxon>
        <taxon>Bacillati</taxon>
        <taxon>Bacillota</taxon>
        <taxon>Bacilli</taxon>
        <taxon>Lactobacillales</taxon>
        <taxon>Enterococcaceae</taxon>
        <taxon>Enterococcus</taxon>
    </lineage>
</organism>
<reference evidence="2 3" key="1">
    <citation type="submission" date="2020-12" db="EMBL/GenBank/DDBJ databases">
        <title>Vagococcus allomyrinae sp. nov. and Enterococcus lavae sp. nov., isolated from the larvae of Allomyrina dichotoma.</title>
        <authorList>
            <person name="Lee S.D."/>
        </authorList>
    </citation>
    <scope>NUCLEOTIDE SEQUENCE [LARGE SCALE GENOMIC DNA]</scope>
    <source>
        <strain evidence="2 3">BWM-S5</strain>
    </source>
</reference>
<dbReference type="NCBIfam" id="NF040686">
    <property type="entry name" value="TcpD_dom"/>
    <property type="match status" value="1"/>
</dbReference>
<keyword evidence="1" id="KW-0812">Transmembrane</keyword>
<keyword evidence="1" id="KW-1133">Transmembrane helix</keyword>
<gene>
    <name evidence="2" type="ORF">I6N96_08540</name>
</gene>
<sequence length="89" mass="9308">MNINLQPLGEKLMLGALPSLAGLSSYFTTEVQIGVGLVTLVLCIILAAKQQIGPLVGVVVVAAFIFFMANDPAAIFNGVGELFRKIFGG</sequence>
<name>A0ABS4CJN2_9ENTE</name>
<protein>
    <submittedName>
        <fullName evidence="2">Uncharacterized protein</fullName>
    </submittedName>
</protein>
<dbReference type="RefSeq" id="WP_209557161.1">
    <property type="nucleotide sequence ID" value="NZ_JAEDXU010000004.1"/>
</dbReference>